<keyword evidence="2" id="KW-1185">Reference proteome</keyword>
<evidence type="ECO:0000313" key="2">
    <source>
        <dbReference type="Proteomes" id="UP001432027"/>
    </source>
</evidence>
<name>A0AAV5U034_9BILA</name>
<dbReference type="EMBL" id="BTSX01000005">
    <property type="protein sequence ID" value="GMS99866.1"/>
    <property type="molecule type" value="Genomic_DNA"/>
</dbReference>
<proteinExistence type="predicted"/>
<gene>
    <name evidence="1" type="ORF">PENTCL1PPCAC_22041</name>
</gene>
<dbReference type="Proteomes" id="UP001432027">
    <property type="component" value="Unassembled WGS sequence"/>
</dbReference>
<reference evidence="1" key="1">
    <citation type="submission" date="2023-10" db="EMBL/GenBank/DDBJ databases">
        <title>Genome assembly of Pristionchus species.</title>
        <authorList>
            <person name="Yoshida K."/>
            <person name="Sommer R.J."/>
        </authorList>
    </citation>
    <scope>NUCLEOTIDE SEQUENCE</scope>
    <source>
        <strain evidence="1">RS0144</strain>
    </source>
</reference>
<dbReference type="AlphaFoldDB" id="A0AAV5U034"/>
<accession>A0AAV5U034</accession>
<protein>
    <submittedName>
        <fullName evidence="1">Uncharacterized protein</fullName>
    </submittedName>
</protein>
<feature type="non-terminal residue" evidence="1">
    <location>
        <position position="1"/>
    </location>
</feature>
<sequence>GSMEKTLLNAIIGGISRLYRLVRRLSSCLAPVSASARADLSVHEFLALPLAAANTGSLEHNS</sequence>
<organism evidence="1 2">
    <name type="scientific">Pristionchus entomophagus</name>
    <dbReference type="NCBI Taxonomy" id="358040"/>
    <lineage>
        <taxon>Eukaryota</taxon>
        <taxon>Metazoa</taxon>
        <taxon>Ecdysozoa</taxon>
        <taxon>Nematoda</taxon>
        <taxon>Chromadorea</taxon>
        <taxon>Rhabditida</taxon>
        <taxon>Rhabditina</taxon>
        <taxon>Diplogasteromorpha</taxon>
        <taxon>Diplogasteroidea</taxon>
        <taxon>Neodiplogasteridae</taxon>
        <taxon>Pristionchus</taxon>
    </lineage>
</organism>
<evidence type="ECO:0000313" key="1">
    <source>
        <dbReference type="EMBL" id="GMS99866.1"/>
    </source>
</evidence>
<comment type="caution">
    <text evidence="1">The sequence shown here is derived from an EMBL/GenBank/DDBJ whole genome shotgun (WGS) entry which is preliminary data.</text>
</comment>